<dbReference type="OrthoDB" id="10258825at2759"/>
<dbReference type="AlphaFoldDB" id="K2RSR1"/>
<gene>
    <name evidence="11" type="ORF">MPH_07202</name>
</gene>
<feature type="compositionally biased region" description="Basic and acidic residues" evidence="10">
    <location>
        <begin position="17"/>
        <end position="26"/>
    </location>
</feature>
<comment type="subcellular location">
    <subcellularLocation>
        <location evidence="1 9">Nucleus</location>
        <location evidence="1 9">Nucleolus</location>
    </subcellularLocation>
</comment>
<organism evidence="11 12">
    <name type="scientific">Macrophomina phaseolina (strain MS6)</name>
    <name type="common">Charcoal rot fungus</name>
    <dbReference type="NCBI Taxonomy" id="1126212"/>
    <lineage>
        <taxon>Eukaryota</taxon>
        <taxon>Fungi</taxon>
        <taxon>Dikarya</taxon>
        <taxon>Ascomycota</taxon>
        <taxon>Pezizomycotina</taxon>
        <taxon>Dothideomycetes</taxon>
        <taxon>Dothideomycetes incertae sedis</taxon>
        <taxon>Botryosphaeriales</taxon>
        <taxon>Botryosphaeriaceae</taxon>
        <taxon>Macrophomina</taxon>
    </lineage>
</organism>
<evidence type="ECO:0000256" key="7">
    <source>
        <dbReference type="ARBA" id="ARBA00023242"/>
    </source>
</evidence>
<dbReference type="PANTHER" id="PTHR12787">
    <property type="entry name" value="RIBOSOMAL RNA-PROCESSING PROTEIN 8"/>
    <property type="match status" value="1"/>
</dbReference>
<dbReference type="InterPro" id="IPR042036">
    <property type="entry name" value="RRP8_N"/>
</dbReference>
<dbReference type="STRING" id="1126212.K2RSR1"/>
<dbReference type="EMBL" id="AHHD01000293">
    <property type="protein sequence ID" value="EKG15767.1"/>
    <property type="molecule type" value="Genomic_DNA"/>
</dbReference>
<dbReference type="Pfam" id="PF05148">
    <property type="entry name" value="Methyltransf_8"/>
    <property type="match status" value="2"/>
</dbReference>
<dbReference type="CDD" id="cd02440">
    <property type="entry name" value="AdoMet_MTases"/>
    <property type="match status" value="1"/>
</dbReference>
<dbReference type="GO" id="GO:0042273">
    <property type="term" value="P:ribosomal large subunit biogenesis"/>
    <property type="evidence" value="ECO:0007669"/>
    <property type="project" value="TreeGrafter"/>
</dbReference>
<dbReference type="SUPFAM" id="SSF53335">
    <property type="entry name" value="S-adenosyl-L-methionine-dependent methyltransferases"/>
    <property type="match status" value="1"/>
</dbReference>
<name>K2RSR1_MACPH</name>
<evidence type="ECO:0000313" key="12">
    <source>
        <dbReference type="Proteomes" id="UP000007129"/>
    </source>
</evidence>
<feature type="region of interest" description="Disordered" evidence="10">
    <location>
        <begin position="60"/>
        <end position="156"/>
    </location>
</feature>
<evidence type="ECO:0000256" key="6">
    <source>
        <dbReference type="ARBA" id="ARBA00022691"/>
    </source>
</evidence>
<evidence type="ECO:0000256" key="2">
    <source>
        <dbReference type="ARBA" id="ARBA00006301"/>
    </source>
</evidence>
<feature type="compositionally biased region" description="Basic and acidic residues" evidence="10">
    <location>
        <begin position="429"/>
        <end position="447"/>
    </location>
</feature>
<dbReference type="FunFam" id="1.10.10.2150:FF:000001">
    <property type="entry name" value="Ribosomal RNA-processing protein 8"/>
    <property type="match status" value="1"/>
</dbReference>
<proteinExistence type="inferred from homology"/>
<feature type="region of interest" description="Disordered" evidence="10">
    <location>
        <begin position="417"/>
        <end position="451"/>
    </location>
</feature>
<evidence type="ECO:0000256" key="1">
    <source>
        <dbReference type="ARBA" id="ARBA00004604"/>
    </source>
</evidence>
<dbReference type="Proteomes" id="UP000007129">
    <property type="component" value="Unassembled WGS sequence"/>
</dbReference>
<dbReference type="EC" id="2.1.1.-" evidence="9"/>
<feature type="compositionally biased region" description="Basic residues" evidence="10">
    <location>
        <begin position="80"/>
        <end position="89"/>
    </location>
</feature>
<comment type="caution">
    <text evidence="11">The sequence shown here is derived from an EMBL/GenBank/DDBJ whole genome shotgun (WGS) entry which is preliminary data.</text>
</comment>
<evidence type="ECO:0000256" key="10">
    <source>
        <dbReference type="SAM" id="MobiDB-lite"/>
    </source>
</evidence>
<evidence type="ECO:0000256" key="9">
    <source>
        <dbReference type="RuleBase" id="RU365074"/>
    </source>
</evidence>
<dbReference type="GO" id="GO:0005730">
    <property type="term" value="C:nucleolus"/>
    <property type="evidence" value="ECO:0007669"/>
    <property type="project" value="UniProtKB-SubCell"/>
</dbReference>
<sequence length="574" mass="63554">MFAVPGWNLSVPLKAETPVEKTNDKNSKKRKRKEAKQGAQVSGDNVGDMWAQVVEGAAPAKVKANGAQEVKEQEGAKKGQDKHKNKKPRRESNGAGPVKTESKVEDAIEKAEDLAEAKKSDGKGKKDKKQKDKHGKKEKHQKQHHDAEPAADEATAPLPAAIPAVPTPLPPANAKLTPLQAKMREKLIGARFRHLNQTLYTTPSQHSLKLIEEDPQIFQEYHAGFRQQVESWPENPVETFVTLVKTRGSVRENWRDKILKRKEKGRAAGARYRKPGEPIPGDEEDGEDSEEEKRRAWASAQPKPLPRTRGTSIIADLGCGDAALATQLQPHLSTLNLRVHSFDLAAPSPLITKADIANLPLPDGSVDVAVFCLALMGTNWLDFIDEAWRVLHWKGELWVAEIKSRFGRVSNSKERKVVDHSVGKRQKKKAEAARKKSGADKRDKEAAAAEDDEELAVEVDGVATSKQETDVSAFVEALRRRGFVLDAEPGRESDAVDLRNRMFVRMSFIKAVAPTKGKNVDANRKNYAEKAGQLAAESGKTFRKKEPKAKFIEAAQEDEVDEAAVLKPCLYKQR</sequence>
<comment type="function">
    <text evidence="9">S-adenosyl-L-methionine-dependent methyltransferase that specifically methylates the N(1) position of adenine in helix 25.1 in 25S rRNA. Required both for ribosomal 40S and 60S subunits biogenesis. Required for efficient pre-rRNA cleavage at site A2.</text>
</comment>
<dbReference type="InterPro" id="IPR007823">
    <property type="entry name" value="RRP8"/>
</dbReference>
<dbReference type="InParanoid" id="K2RSR1"/>
<feature type="region of interest" description="Disordered" evidence="10">
    <location>
        <begin position="1"/>
        <end position="47"/>
    </location>
</feature>
<keyword evidence="6 9" id="KW-0949">S-adenosyl-L-methionine</keyword>
<evidence type="ECO:0000256" key="5">
    <source>
        <dbReference type="ARBA" id="ARBA00022679"/>
    </source>
</evidence>
<accession>K2RSR1</accession>
<feature type="compositionally biased region" description="Basic residues" evidence="10">
    <location>
        <begin position="125"/>
        <end position="143"/>
    </location>
</feature>
<feature type="region of interest" description="Disordered" evidence="10">
    <location>
        <begin position="265"/>
        <end position="308"/>
    </location>
</feature>
<protein>
    <recommendedName>
        <fullName evidence="8 9">Ribosomal RNA-processing protein 8</fullName>
        <ecNumber evidence="9">2.1.1.-</ecNumber>
    </recommendedName>
</protein>
<dbReference type="PANTHER" id="PTHR12787:SF0">
    <property type="entry name" value="RIBOSOMAL RNA-PROCESSING PROTEIN 8"/>
    <property type="match status" value="1"/>
</dbReference>
<feature type="compositionally biased region" description="Basic and acidic residues" evidence="10">
    <location>
        <begin position="69"/>
        <end position="79"/>
    </location>
</feature>
<dbReference type="InterPro" id="IPR029063">
    <property type="entry name" value="SAM-dependent_MTases_sf"/>
</dbReference>
<evidence type="ECO:0000256" key="4">
    <source>
        <dbReference type="ARBA" id="ARBA00022603"/>
    </source>
</evidence>
<dbReference type="Gene3D" id="1.10.10.2150">
    <property type="entry name" value="Ribosomal RNA-processing protein 8, N-terminal domain"/>
    <property type="match status" value="1"/>
</dbReference>
<evidence type="ECO:0000256" key="3">
    <source>
        <dbReference type="ARBA" id="ARBA00022552"/>
    </source>
</evidence>
<evidence type="ECO:0000313" key="11">
    <source>
        <dbReference type="EMBL" id="EKG15767.1"/>
    </source>
</evidence>
<dbReference type="Gene3D" id="3.40.50.150">
    <property type="entry name" value="Vaccinia Virus protein VP39"/>
    <property type="match status" value="1"/>
</dbReference>
<dbReference type="FunCoup" id="K2RSR1">
    <property type="interactions" value="268"/>
</dbReference>
<keyword evidence="5 9" id="KW-0808">Transferase</keyword>
<keyword evidence="3 9" id="KW-0698">rRNA processing</keyword>
<evidence type="ECO:0000256" key="8">
    <source>
        <dbReference type="ARBA" id="ARBA00076672"/>
    </source>
</evidence>
<keyword evidence="7 9" id="KW-0539">Nucleus</keyword>
<feature type="compositionally biased region" description="Basic and acidic residues" evidence="10">
    <location>
        <begin position="100"/>
        <end position="124"/>
    </location>
</feature>
<reference evidence="11 12" key="1">
    <citation type="journal article" date="2012" name="BMC Genomics">
        <title>Tools to kill: Genome of one of the most destructive plant pathogenic fungi Macrophomina phaseolina.</title>
        <authorList>
            <person name="Islam M.S."/>
            <person name="Haque M.S."/>
            <person name="Islam M.M."/>
            <person name="Emdad E.M."/>
            <person name="Halim A."/>
            <person name="Hossen Q.M.M."/>
            <person name="Hossain M.Z."/>
            <person name="Ahmed B."/>
            <person name="Rahim S."/>
            <person name="Rahman M.S."/>
            <person name="Alam M.M."/>
            <person name="Hou S."/>
            <person name="Wan X."/>
            <person name="Saito J.A."/>
            <person name="Alam M."/>
        </authorList>
    </citation>
    <scope>NUCLEOTIDE SEQUENCE [LARGE SCALE GENOMIC DNA]</scope>
    <source>
        <strain evidence="11 12">MS6</strain>
    </source>
</reference>
<dbReference type="eggNOG" id="KOG3045">
    <property type="taxonomic scope" value="Eukaryota"/>
</dbReference>
<dbReference type="VEuPathDB" id="FungiDB:MPH_07202"/>
<keyword evidence="4 9" id="KW-0489">Methyltransferase</keyword>
<dbReference type="HOGENOM" id="CLU_027694_3_1_1"/>
<comment type="similarity">
    <text evidence="2 9">Belongs to the methyltransferase superfamily. RRP8 family.</text>
</comment>
<dbReference type="GO" id="GO:0016433">
    <property type="term" value="F:rRNA (adenine) methyltransferase activity"/>
    <property type="evidence" value="ECO:0007669"/>
    <property type="project" value="TreeGrafter"/>
</dbReference>
<feature type="compositionally biased region" description="Acidic residues" evidence="10">
    <location>
        <begin position="280"/>
        <end position="290"/>
    </location>
</feature>